<name>A0A2L2SYZ7_9HYPO</name>
<reference evidence="2" key="1">
    <citation type="submission" date="2014-10" db="EMBL/GenBank/DDBJ databases">
        <authorList>
            <person name="King R."/>
        </authorList>
    </citation>
    <scope>NUCLEOTIDE SEQUENCE [LARGE SCALE GENOMIC DNA]</scope>
    <source>
        <strain evidence="2">A3/5</strain>
    </source>
</reference>
<dbReference type="Proteomes" id="UP000245910">
    <property type="component" value="Chromosome IIII"/>
</dbReference>
<dbReference type="STRING" id="56646.A0A2L2SYZ7"/>
<protein>
    <submittedName>
        <fullName evidence="1">Uncharacterized protein</fullName>
    </submittedName>
</protein>
<organism evidence="1 2">
    <name type="scientific">Fusarium venenatum</name>
    <dbReference type="NCBI Taxonomy" id="56646"/>
    <lineage>
        <taxon>Eukaryota</taxon>
        <taxon>Fungi</taxon>
        <taxon>Dikarya</taxon>
        <taxon>Ascomycota</taxon>
        <taxon>Pezizomycotina</taxon>
        <taxon>Sordariomycetes</taxon>
        <taxon>Hypocreomycetidae</taxon>
        <taxon>Hypocreales</taxon>
        <taxon>Nectriaceae</taxon>
        <taxon>Fusarium</taxon>
    </lineage>
</organism>
<keyword evidence="2" id="KW-1185">Reference proteome</keyword>
<evidence type="ECO:0000313" key="2">
    <source>
        <dbReference type="Proteomes" id="UP000245910"/>
    </source>
</evidence>
<evidence type="ECO:0000313" key="1">
    <source>
        <dbReference type="EMBL" id="CEI38773.1"/>
    </source>
</evidence>
<dbReference type="EMBL" id="LN649232">
    <property type="protein sequence ID" value="CEI38773.1"/>
    <property type="molecule type" value="Genomic_DNA"/>
</dbReference>
<proteinExistence type="predicted"/>
<accession>A0A2L2SYZ7</accession>
<sequence length="78" mass="9463">MNWPEIHHQCIEFIRWLNSTSKIIFLVREENVRQWRDYVNLDETVEAIKIELDLGIKVFGESRLFRRDSQADITHHIL</sequence>
<dbReference type="AlphaFoldDB" id="A0A2L2SYZ7"/>